<dbReference type="OrthoDB" id="9803237at2"/>
<dbReference type="InterPro" id="IPR011708">
    <property type="entry name" value="DNA_pol3_alpha_NTPase_dom"/>
</dbReference>
<dbReference type="Gene3D" id="1.10.150.870">
    <property type="match status" value="1"/>
</dbReference>
<dbReference type="NCBIfam" id="TIGR00594">
    <property type="entry name" value="polc"/>
    <property type="match status" value="1"/>
</dbReference>
<dbReference type="Proteomes" id="UP000199119">
    <property type="component" value="Unassembled WGS sequence"/>
</dbReference>
<dbReference type="InterPro" id="IPR004365">
    <property type="entry name" value="NA-bd_OB_tRNA"/>
</dbReference>
<sequence length="1180" mass="130481">MFVHLRLHTEFSVVDGTNRIDEVAKAAAKDGQPALAITDLNNLFGAIKFYKETRGKGVKPVLGAEINVAPPGGAVGRMVVLVQDKQGYLNLSELLARAWTRNIVKNVPVCTWEWLQELNAGLILLAGAQAGPVGQALMRGDDAGAADLALELAGMFPHRFYMEIQRAGRVDDEAHVIAAVQLAARLNLPAVATHPVQFATADDYEAHEARICIAEGEILANQRRVRKFTREQYFKSSAQMEALFADVPSAIANTVEIAKRCNLTLVLGKPRLPDFPTPNGMPIDEYFRYASFEGLEERLLQLFPKEAERDKQRPRYVERLEFELGTILKMGFPGYFLIVGDFIQWAKQNGCPVGPGRGSGAGSLVAYALKITDLDPLQYNLLFERFLNPERVSMPDFDIDFCQSNRDRVIDYVKDKYGKNAVSQIATFGTLAAKAAIRDVGRVMDMSYTFCDGISKLVPGKPGMSYTLAYPPEVKKEGDKNNYALELEPMLYERVRKEEDVKTIIEMAQKLEGMTRNIGMHAGGVLIAPGKLTDFCPLYQQPGSESAVSQYDKDDVEAIGLVKFDFLGLATLTILEIAREFIIKRHKGQENFAFENIPLDDAPTYRLFSDGKTEAVFQFESRGMQGMLKEARPSRLEDLIALNALYRPGPMDLIPTFVNRKHGKEPVEYPHPLVEPVLAETYGIMVYQEQVMQTAQVLGGYSLGGADMLRRAMGKKKAEEMAEHREIFRKGAAEKGIGQDKADEVFDLMEKFAGYGFNKSHAAAYSLLAYHTGWLKVHYTAEFFCANMTVEMDDTDKLKVLFEDAVKNFGMTFEPPDVNRGMYRFEPVTDKVIRYGLGAIKGTGQQAIEAIIAAREGRGEGPQGSTVGPFKSLFDFCVRVDRSRINKRTVDALIKAGAFDALQLNRAALSASLDRAFEFAAATHANANQGGLFDMMGDDAHGSSTQEPDLVDVRPWGIKERLTQEKTAIGYYLSGHLFDEVEKEVRRFVRTPIEELGDSREPQTLAGIVSDLRVINGSRGKLALFKLDDKSATIEASADEGVLNANREVLKDDEFVVISGRLQLDHFSGGLRVKVQQAYDLAAARAKYGRYLQVSVGDVVPDVARLVREFPAKREETEHGETLVHGLRVRMNLCCKAEQGAATAELQLGEASRFFPSDAALAAWSAQAGSGAVSVIYDAG</sequence>
<dbReference type="GO" id="GO:0003676">
    <property type="term" value="F:nucleic acid binding"/>
    <property type="evidence" value="ECO:0007669"/>
    <property type="project" value="InterPro"/>
</dbReference>
<keyword evidence="5" id="KW-0808">Transferase</keyword>
<dbReference type="NCBIfam" id="NF004226">
    <property type="entry name" value="PRK05673.1"/>
    <property type="match status" value="1"/>
</dbReference>
<dbReference type="InterPro" id="IPR004013">
    <property type="entry name" value="PHP_dom"/>
</dbReference>
<evidence type="ECO:0000256" key="2">
    <source>
        <dbReference type="ARBA" id="ARBA00012417"/>
    </source>
</evidence>
<dbReference type="InterPro" id="IPR003141">
    <property type="entry name" value="Pol/His_phosphatase_N"/>
</dbReference>
<dbReference type="InterPro" id="IPR004805">
    <property type="entry name" value="DnaE2/DnaE/PolC"/>
</dbReference>
<keyword evidence="8" id="KW-0239">DNA-directed DNA polymerase</keyword>
<dbReference type="InterPro" id="IPR049821">
    <property type="entry name" value="PolIIIA_DnaE1_PHP"/>
</dbReference>
<dbReference type="Pfam" id="PF01336">
    <property type="entry name" value="tRNA_anti-codon"/>
    <property type="match status" value="1"/>
</dbReference>
<keyword evidence="4" id="KW-0963">Cytoplasm</keyword>
<dbReference type="EC" id="2.7.7.7" evidence="2"/>
<evidence type="ECO:0000256" key="3">
    <source>
        <dbReference type="ARBA" id="ARBA00019114"/>
    </source>
</evidence>
<protein>
    <recommendedName>
        <fullName evidence="3">DNA polymerase III subunit alpha</fullName>
        <ecNumber evidence="2">2.7.7.7</ecNumber>
    </recommendedName>
</protein>
<dbReference type="PANTHER" id="PTHR32294:SF0">
    <property type="entry name" value="DNA POLYMERASE III SUBUNIT ALPHA"/>
    <property type="match status" value="1"/>
</dbReference>
<dbReference type="AlphaFoldDB" id="A0A1I1Z9F6"/>
<keyword evidence="7" id="KW-0235">DNA replication</keyword>
<gene>
    <name evidence="11" type="ORF">SAMN04489711_1013</name>
</gene>
<evidence type="ECO:0000256" key="5">
    <source>
        <dbReference type="ARBA" id="ARBA00022679"/>
    </source>
</evidence>
<reference evidence="12" key="1">
    <citation type="submission" date="2016-10" db="EMBL/GenBank/DDBJ databases">
        <authorList>
            <person name="Varghese N."/>
            <person name="Submissions S."/>
        </authorList>
    </citation>
    <scope>NUCLEOTIDE SEQUENCE [LARGE SCALE GENOMIC DNA]</scope>
    <source>
        <strain evidence="12">DSM 27981</strain>
    </source>
</reference>
<evidence type="ECO:0000259" key="10">
    <source>
        <dbReference type="SMART" id="SM00481"/>
    </source>
</evidence>
<accession>A0A1I1Z9F6</accession>
<evidence type="ECO:0000256" key="1">
    <source>
        <dbReference type="ARBA" id="ARBA00004496"/>
    </source>
</evidence>
<dbReference type="CDD" id="cd04485">
    <property type="entry name" value="DnaE_OBF"/>
    <property type="match status" value="1"/>
</dbReference>
<dbReference type="Pfam" id="PF17657">
    <property type="entry name" value="DNA_pol3_finger"/>
    <property type="match status" value="1"/>
</dbReference>
<dbReference type="Gene3D" id="1.10.10.1600">
    <property type="entry name" value="Bacterial DNA polymerase III alpha subunit, thumb domain"/>
    <property type="match status" value="1"/>
</dbReference>
<evidence type="ECO:0000256" key="9">
    <source>
        <dbReference type="ARBA" id="ARBA00049244"/>
    </source>
</evidence>
<comment type="catalytic activity">
    <reaction evidence="9">
        <text>DNA(n) + a 2'-deoxyribonucleoside 5'-triphosphate = DNA(n+1) + diphosphate</text>
        <dbReference type="Rhea" id="RHEA:22508"/>
        <dbReference type="Rhea" id="RHEA-COMP:17339"/>
        <dbReference type="Rhea" id="RHEA-COMP:17340"/>
        <dbReference type="ChEBI" id="CHEBI:33019"/>
        <dbReference type="ChEBI" id="CHEBI:61560"/>
        <dbReference type="ChEBI" id="CHEBI:173112"/>
        <dbReference type="EC" id="2.7.7.7"/>
    </reaction>
</comment>
<dbReference type="GO" id="GO:0005737">
    <property type="term" value="C:cytoplasm"/>
    <property type="evidence" value="ECO:0007669"/>
    <property type="project" value="UniProtKB-SubCell"/>
</dbReference>
<evidence type="ECO:0000256" key="6">
    <source>
        <dbReference type="ARBA" id="ARBA00022695"/>
    </source>
</evidence>
<dbReference type="RefSeq" id="WP_092936373.1">
    <property type="nucleotide sequence ID" value="NZ_FONX01000001.1"/>
</dbReference>
<keyword evidence="12" id="KW-1185">Reference proteome</keyword>
<dbReference type="SMART" id="SM00481">
    <property type="entry name" value="POLIIIAc"/>
    <property type="match status" value="1"/>
</dbReference>
<dbReference type="SUPFAM" id="SSF89550">
    <property type="entry name" value="PHP domain-like"/>
    <property type="match status" value="1"/>
</dbReference>
<dbReference type="InterPro" id="IPR040982">
    <property type="entry name" value="DNA_pol3_finger"/>
</dbReference>
<dbReference type="PANTHER" id="PTHR32294">
    <property type="entry name" value="DNA POLYMERASE III SUBUNIT ALPHA"/>
    <property type="match status" value="1"/>
</dbReference>
<dbReference type="InterPro" id="IPR029460">
    <property type="entry name" value="DNAPol_HHH"/>
</dbReference>
<dbReference type="EMBL" id="FONX01000001">
    <property type="protein sequence ID" value="SFE28317.1"/>
    <property type="molecule type" value="Genomic_DNA"/>
</dbReference>
<dbReference type="Pfam" id="PF02811">
    <property type="entry name" value="PHP"/>
    <property type="match status" value="1"/>
</dbReference>
<evidence type="ECO:0000256" key="4">
    <source>
        <dbReference type="ARBA" id="ARBA00022490"/>
    </source>
</evidence>
<evidence type="ECO:0000256" key="7">
    <source>
        <dbReference type="ARBA" id="ARBA00022705"/>
    </source>
</evidence>
<organism evidence="11 12">
    <name type="scientific">Paracidovorax wautersii</name>
    <dbReference type="NCBI Taxonomy" id="1177982"/>
    <lineage>
        <taxon>Bacteria</taxon>
        <taxon>Pseudomonadati</taxon>
        <taxon>Pseudomonadota</taxon>
        <taxon>Betaproteobacteria</taxon>
        <taxon>Burkholderiales</taxon>
        <taxon>Comamonadaceae</taxon>
        <taxon>Paracidovorax</taxon>
    </lineage>
</organism>
<dbReference type="GO" id="GO:0008408">
    <property type="term" value="F:3'-5' exonuclease activity"/>
    <property type="evidence" value="ECO:0007669"/>
    <property type="project" value="InterPro"/>
</dbReference>
<evidence type="ECO:0000256" key="8">
    <source>
        <dbReference type="ARBA" id="ARBA00022932"/>
    </source>
</evidence>
<evidence type="ECO:0000313" key="12">
    <source>
        <dbReference type="Proteomes" id="UP000199119"/>
    </source>
</evidence>
<feature type="domain" description="Polymerase/histidinol phosphatase N-terminal" evidence="10">
    <location>
        <begin position="3"/>
        <end position="70"/>
    </location>
</feature>
<dbReference type="InterPro" id="IPR016195">
    <property type="entry name" value="Pol/histidinol_Pase-like"/>
</dbReference>
<dbReference type="GO" id="GO:0006260">
    <property type="term" value="P:DNA replication"/>
    <property type="evidence" value="ECO:0007669"/>
    <property type="project" value="UniProtKB-KW"/>
</dbReference>
<dbReference type="STRING" id="1177982.SAMN04489711_1013"/>
<dbReference type="Pfam" id="PF14579">
    <property type="entry name" value="HHH_6"/>
    <property type="match status" value="1"/>
</dbReference>
<dbReference type="Pfam" id="PF07733">
    <property type="entry name" value="DNA_pol3_alpha"/>
    <property type="match status" value="1"/>
</dbReference>
<keyword evidence="6" id="KW-0548">Nucleotidyltransferase</keyword>
<dbReference type="GO" id="GO:0003887">
    <property type="term" value="F:DNA-directed DNA polymerase activity"/>
    <property type="evidence" value="ECO:0007669"/>
    <property type="project" value="UniProtKB-KW"/>
</dbReference>
<comment type="subcellular location">
    <subcellularLocation>
        <location evidence="1">Cytoplasm</location>
    </subcellularLocation>
</comment>
<dbReference type="CDD" id="cd07433">
    <property type="entry name" value="PHP_PolIIIA_DnaE1"/>
    <property type="match status" value="1"/>
</dbReference>
<proteinExistence type="predicted"/>
<evidence type="ECO:0000313" key="11">
    <source>
        <dbReference type="EMBL" id="SFE28317.1"/>
    </source>
</evidence>
<dbReference type="InterPro" id="IPR041931">
    <property type="entry name" value="DNA_pol3_alpha_thumb_dom"/>
</dbReference>
<name>A0A1I1Z9F6_9BURK</name>
<dbReference type="Gene3D" id="3.20.20.140">
    <property type="entry name" value="Metal-dependent hydrolases"/>
    <property type="match status" value="1"/>
</dbReference>